<comment type="similarity">
    <text evidence="1">Belongs to the UPF0102 family.</text>
</comment>
<evidence type="ECO:0000313" key="3">
    <source>
        <dbReference type="Proteomes" id="UP000219559"/>
    </source>
</evidence>
<dbReference type="Gene3D" id="3.40.1350.10">
    <property type="match status" value="1"/>
</dbReference>
<dbReference type="InterPro" id="IPR011335">
    <property type="entry name" value="Restrct_endonuc-II-like"/>
</dbReference>
<evidence type="ECO:0000313" key="2">
    <source>
        <dbReference type="EMBL" id="PCE66152.1"/>
    </source>
</evidence>
<reference evidence="2 3" key="1">
    <citation type="submission" date="2017-04" db="EMBL/GenBank/DDBJ databases">
        <title>A new member of the family Flavobacteriaceae isolated from ascidians.</title>
        <authorList>
            <person name="Chen L."/>
        </authorList>
    </citation>
    <scope>NUCLEOTIDE SEQUENCE [LARGE SCALE GENOMIC DNA]</scope>
    <source>
        <strain evidence="2 3">HQA918</strain>
    </source>
</reference>
<dbReference type="PANTHER" id="PTHR34039">
    <property type="entry name" value="UPF0102 PROTEIN YRAN"/>
    <property type="match status" value="1"/>
</dbReference>
<dbReference type="SUPFAM" id="SSF52980">
    <property type="entry name" value="Restriction endonuclease-like"/>
    <property type="match status" value="1"/>
</dbReference>
<dbReference type="Pfam" id="PF02021">
    <property type="entry name" value="UPF0102"/>
    <property type="match status" value="1"/>
</dbReference>
<dbReference type="InterPro" id="IPR011856">
    <property type="entry name" value="tRNA_endonuc-like_dom_sf"/>
</dbReference>
<dbReference type="PANTHER" id="PTHR34039:SF1">
    <property type="entry name" value="UPF0102 PROTEIN YRAN"/>
    <property type="match status" value="1"/>
</dbReference>
<dbReference type="RefSeq" id="WP_097441673.1">
    <property type="nucleotide sequence ID" value="NZ_NBWU01000001.1"/>
</dbReference>
<dbReference type="OrthoDB" id="9802516at2"/>
<dbReference type="EMBL" id="NBWU01000001">
    <property type="protein sequence ID" value="PCE66152.1"/>
    <property type="molecule type" value="Genomic_DNA"/>
</dbReference>
<dbReference type="AlphaFoldDB" id="A0A2A4GEI7"/>
<accession>A0A2A4GEI7</accession>
<name>A0A2A4GEI7_9FLAO</name>
<sequence>MGQLDNLGKWGEARALEFLQNLGYRLRVKNQRYQREEIDLIMEDEGVWVAVEVKTRTEAMVADWNQMVSPAKRKAIIRVMDAYVLAADADVEVRFDIVLVVKTQSGFTIEHRDDAFSPF</sequence>
<dbReference type="InterPro" id="IPR003509">
    <property type="entry name" value="UPF0102_YraN-like"/>
</dbReference>
<comment type="caution">
    <text evidence="2">The sequence shown here is derived from an EMBL/GenBank/DDBJ whole genome shotgun (WGS) entry which is preliminary data.</text>
</comment>
<dbReference type="Proteomes" id="UP000219559">
    <property type="component" value="Unassembled WGS sequence"/>
</dbReference>
<dbReference type="GO" id="GO:0003676">
    <property type="term" value="F:nucleic acid binding"/>
    <property type="evidence" value="ECO:0007669"/>
    <property type="project" value="InterPro"/>
</dbReference>
<protein>
    <submittedName>
        <fullName evidence="2">Uncharacterized protein</fullName>
    </submittedName>
</protein>
<keyword evidence="3" id="KW-1185">Reference proteome</keyword>
<proteinExistence type="inferred from homology"/>
<gene>
    <name evidence="2" type="ORF">B7P33_02305</name>
</gene>
<organism evidence="2 3">
    <name type="scientific">Sediminicola luteus</name>
    <dbReference type="NCBI Taxonomy" id="319238"/>
    <lineage>
        <taxon>Bacteria</taxon>
        <taxon>Pseudomonadati</taxon>
        <taxon>Bacteroidota</taxon>
        <taxon>Flavobacteriia</taxon>
        <taxon>Flavobacteriales</taxon>
        <taxon>Flavobacteriaceae</taxon>
        <taxon>Sediminicola</taxon>
    </lineage>
</organism>
<evidence type="ECO:0000256" key="1">
    <source>
        <dbReference type="ARBA" id="ARBA00006738"/>
    </source>
</evidence>